<sequence>MSFCMPRLACQLDELGRVDSSQLREAAELSQFFWSGADVAKSVDGLLDGTLISACTKRTCTIVYLSTRTIEFSAMDMVFVRVPTLLGQLAALRSCSTRPAHERIHV</sequence>
<dbReference type="EMBL" id="JADCTT010000002">
    <property type="protein sequence ID" value="KAF9756450.1"/>
    <property type="molecule type" value="Genomic_DNA"/>
</dbReference>
<proteinExistence type="predicted"/>
<evidence type="ECO:0000313" key="2">
    <source>
        <dbReference type="Proteomes" id="UP000616885"/>
    </source>
</evidence>
<gene>
    <name evidence="1" type="ORF">IM811_007394</name>
</gene>
<reference evidence="1" key="1">
    <citation type="submission" date="2020-10" db="EMBL/GenBank/DDBJ databases">
        <title>High-Quality Genome Resource of Clonostachys rosea strain S41 by Oxford Nanopore Long-Read Sequencing.</title>
        <authorList>
            <person name="Wang H."/>
        </authorList>
    </citation>
    <scope>NUCLEOTIDE SEQUENCE</scope>
    <source>
        <strain evidence="1">S41</strain>
    </source>
</reference>
<organism evidence="1 2">
    <name type="scientific">Bionectria ochroleuca</name>
    <name type="common">Gliocladium roseum</name>
    <dbReference type="NCBI Taxonomy" id="29856"/>
    <lineage>
        <taxon>Eukaryota</taxon>
        <taxon>Fungi</taxon>
        <taxon>Dikarya</taxon>
        <taxon>Ascomycota</taxon>
        <taxon>Pezizomycotina</taxon>
        <taxon>Sordariomycetes</taxon>
        <taxon>Hypocreomycetidae</taxon>
        <taxon>Hypocreales</taxon>
        <taxon>Bionectriaceae</taxon>
        <taxon>Clonostachys</taxon>
    </lineage>
</organism>
<dbReference type="AlphaFoldDB" id="A0A8H7TU18"/>
<accession>A0A8H7TU18</accession>
<name>A0A8H7TU18_BIOOC</name>
<evidence type="ECO:0000313" key="1">
    <source>
        <dbReference type="EMBL" id="KAF9756450.1"/>
    </source>
</evidence>
<comment type="caution">
    <text evidence="1">The sequence shown here is derived from an EMBL/GenBank/DDBJ whole genome shotgun (WGS) entry which is preliminary data.</text>
</comment>
<protein>
    <submittedName>
        <fullName evidence="1">Uncharacterized protein</fullName>
    </submittedName>
</protein>
<dbReference type="Proteomes" id="UP000616885">
    <property type="component" value="Unassembled WGS sequence"/>
</dbReference>